<feature type="chain" id="PRO_5026678348" description="Lipoprotein" evidence="2">
    <location>
        <begin position="24"/>
        <end position="189"/>
    </location>
</feature>
<reference evidence="3 4" key="1">
    <citation type="submission" date="2019-09" db="EMBL/GenBank/DDBJ databases">
        <title>Draft genome sequence of Psychrobacter nivimaris LAMA 639, in search for biotechnological relevant genes.</title>
        <authorList>
            <person name="Lima A.O.S."/>
            <person name="Staloch B.E.K."/>
            <person name="Freitas R.C."/>
            <person name="Niero H."/>
            <person name="Silva M.A.C."/>
        </authorList>
    </citation>
    <scope>NUCLEOTIDE SEQUENCE [LARGE SCALE GENOMIC DNA]</scope>
    <source>
        <strain evidence="3 4">LAMA 639</strain>
    </source>
</reference>
<evidence type="ECO:0000256" key="2">
    <source>
        <dbReference type="SAM" id="SignalP"/>
    </source>
</evidence>
<comment type="caution">
    <text evidence="3">The sequence shown here is derived from an EMBL/GenBank/DDBJ whole genome shotgun (WGS) entry which is preliminary data.</text>
</comment>
<feature type="compositionally biased region" description="Polar residues" evidence="1">
    <location>
        <begin position="38"/>
        <end position="52"/>
    </location>
</feature>
<dbReference type="Proteomes" id="UP000471465">
    <property type="component" value="Unassembled WGS sequence"/>
</dbReference>
<protein>
    <recommendedName>
        <fullName evidence="5">Lipoprotein</fullName>
    </recommendedName>
</protein>
<dbReference type="RefSeq" id="WP_240990916.1">
    <property type="nucleotide sequence ID" value="NZ_VZIZ01000006.1"/>
</dbReference>
<dbReference type="EMBL" id="VZIZ01000006">
    <property type="protein sequence ID" value="KAF0569867.1"/>
    <property type="molecule type" value="Genomic_DNA"/>
</dbReference>
<feature type="signal peptide" evidence="2">
    <location>
        <begin position="1"/>
        <end position="23"/>
    </location>
</feature>
<accession>A0A6N7C4V0</accession>
<dbReference type="AlphaFoldDB" id="A0A6N7C4V0"/>
<evidence type="ECO:0000256" key="1">
    <source>
        <dbReference type="SAM" id="MobiDB-lite"/>
    </source>
</evidence>
<sequence length="189" mass="20513">MTNNQKGNSMAKRLISMMVIATASMWALTGCDNATDSVDATEQTAETASDPSTPAADTIDWSLVDSGEKPADPTNYKYPFAIDSQNVRDYADYFKVDAATAQHNLTVSMASNEALSKALDQLSETYVSHELTDGNEMTLIIHTTPDVAASRYDYVLSDDFAKGLVLPIVIQPDGKKGESKVNPHEELVE</sequence>
<evidence type="ECO:0000313" key="3">
    <source>
        <dbReference type="EMBL" id="KAF0569867.1"/>
    </source>
</evidence>
<feature type="region of interest" description="Disordered" evidence="1">
    <location>
        <begin position="38"/>
        <end position="58"/>
    </location>
</feature>
<evidence type="ECO:0008006" key="5">
    <source>
        <dbReference type="Google" id="ProtNLM"/>
    </source>
</evidence>
<gene>
    <name evidence="3" type="ORF">FQV37_2492</name>
</gene>
<keyword evidence="4" id="KW-1185">Reference proteome</keyword>
<keyword evidence="2" id="KW-0732">Signal</keyword>
<proteinExistence type="predicted"/>
<dbReference type="PROSITE" id="PS51257">
    <property type="entry name" value="PROKAR_LIPOPROTEIN"/>
    <property type="match status" value="1"/>
</dbReference>
<name>A0A6N7C4V0_9GAMM</name>
<evidence type="ECO:0000313" key="4">
    <source>
        <dbReference type="Proteomes" id="UP000471465"/>
    </source>
</evidence>
<organism evidence="3 4">
    <name type="scientific">Psychrobacter nivimaris</name>
    <dbReference type="NCBI Taxonomy" id="281738"/>
    <lineage>
        <taxon>Bacteria</taxon>
        <taxon>Pseudomonadati</taxon>
        <taxon>Pseudomonadota</taxon>
        <taxon>Gammaproteobacteria</taxon>
        <taxon>Moraxellales</taxon>
        <taxon>Moraxellaceae</taxon>
        <taxon>Psychrobacter</taxon>
    </lineage>
</organism>